<gene>
    <name evidence="2" type="primary">LOC105035435</name>
</gene>
<dbReference type="PANTHER" id="PTHR47352">
    <property type="entry name" value="CLASS I PEPTIDE CHAIN RELEASE FACTOR"/>
    <property type="match status" value="1"/>
</dbReference>
<dbReference type="PANTHER" id="PTHR47352:SF1">
    <property type="entry name" value="CLASS I PEPTIDE CHAIN RELEASE FACTOR"/>
    <property type="match status" value="1"/>
</dbReference>
<keyword evidence="1" id="KW-1185">Reference proteome</keyword>
<protein>
    <submittedName>
        <fullName evidence="2">Peptidyl-tRNA hydrolase ICT1, mitochondrial isoform X3</fullName>
    </submittedName>
</protein>
<evidence type="ECO:0000313" key="2">
    <source>
        <dbReference type="RefSeq" id="XP_029117786.1"/>
    </source>
</evidence>
<dbReference type="GeneID" id="105035435"/>
<dbReference type="Proteomes" id="UP000504607">
    <property type="component" value="Unplaced"/>
</dbReference>
<dbReference type="GO" id="GO:0016787">
    <property type="term" value="F:hydrolase activity"/>
    <property type="evidence" value="ECO:0007669"/>
    <property type="project" value="UniProtKB-KW"/>
</dbReference>
<dbReference type="Gene3D" id="3.30.160.20">
    <property type="match status" value="1"/>
</dbReference>
<dbReference type="SUPFAM" id="SSF110916">
    <property type="entry name" value="Peptidyl-tRNA hydrolase domain-like"/>
    <property type="match status" value="1"/>
</dbReference>
<keyword evidence="2" id="KW-0378">Hydrolase</keyword>
<sequence>MASVRSNLVLKEFCQISPFLRSSWAILPIPIRVHIGIGRVRCAAAGSGDGGKKVSARLSMMQQILQDAEERALSAGSEPTPKITVVNTKVDMRFNVKQAHWLSERVRERILQMEKNRINKDGEIVISSTKTRTQKGNINDALEKLQAIIDAASYVPPPPSEEQKKKIEKLAAIGEQKRIQNKKAISQKKAIRRNKESWD</sequence>
<accession>A0A8N4F1V8</accession>
<organism evidence="1 2">
    <name type="scientific">Elaeis guineensis var. tenera</name>
    <name type="common">Oil palm</name>
    <dbReference type="NCBI Taxonomy" id="51953"/>
    <lineage>
        <taxon>Eukaryota</taxon>
        <taxon>Viridiplantae</taxon>
        <taxon>Streptophyta</taxon>
        <taxon>Embryophyta</taxon>
        <taxon>Tracheophyta</taxon>
        <taxon>Spermatophyta</taxon>
        <taxon>Magnoliopsida</taxon>
        <taxon>Liliopsida</taxon>
        <taxon>Arecaceae</taxon>
        <taxon>Arecoideae</taxon>
        <taxon>Cocoseae</taxon>
        <taxon>Elaeidinae</taxon>
        <taxon>Elaeis</taxon>
    </lineage>
</organism>
<reference evidence="2" key="1">
    <citation type="submission" date="2025-08" db="UniProtKB">
        <authorList>
            <consortium name="RefSeq"/>
        </authorList>
    </citation>
    <scope>IDENTIFICATION</scope>
</reference>
<dbReference type="RefSeq" id="XP_029117786.1">
    <property type="nucleotide sequence ID" value="XM_029261953.1"/>
</dbReference>
<dbReference type="AlphaFoldDB" id="A0A8N4F1V8"/>
<evidence type="ECO:0000313" key="1">
    <source>
        <dbReference type="Proteomes" id="UP000504607"/>
    </source>
</evidence>
<name>A0A8N4F1V8_ELAGV</name>
<proteinExistence type="predicted"/>